<dbReference type="Proteomes" id="UP000241085">
    <property type="component" value="Unassembled WGS sequence"/>
</dbReference>
<dbReference type="RefSeq" id="WP_107574148.1">
    <property type="nucleotide sequence ID" value="NZ_PZPL01000001.1"/>
</dbReference>
<dbReference type="Gene3D" id="3.40.50.1820">
    <property type="entry name" value="alpha/beta hydrolase"/>
    <property type="match status" value="1"/>
</dbReference>
<keyword evidence="1 3" id="KW-0378">Hydrolase</keyword>
<evidence type="ECO:0000256" key="1">
    <source>
        <dbReference type="ARBA" id="ARBA00022801"/>
    </source>
</evidence>
<evidence type="ECO:0000259" key="2">
    <source>
        <dbReference type="Pfam" id="PF07859"/>
    </source>
</evidence>
<dbReference type="InterPro" id="IPR029058">
    <property type="entry name" value="AB_hydrolase_fold"/>
</dbReference>
<proteinExistence type="predicted"/>
<dbReference type="PANTHER" id="PTHR48081">
    <property type="entry name" value="AB HYDROLASE SUPERFAMILY PROTEIN C4A8.06C"/>
    <property type="match status" value="1"/>
</dbReference>
<name>A0A2T4USE5_9MICO</name>
<reference evidence="3 4" key="1">
    <citation type="submission" date="2018-03" db="EMBL/GenBank/DDBJ databases">
        <title>Bacteriophage NCPPB3778 and a type I-E CRISPR drive the evolution of the US Biological Select Agent, Rathayibacter toxicus.</title>
        <authorList>
            <person name="Davis E.W.II."/>
            <person name="Tabima J.F."/>
            <person name="Weisberg A.J."/>
            <person name="Dantas Lopes L."/>
            <person name="Wiseman M.S."/>
            <person name="Wiseman M.S."/>
            <person name="Pupko T."/>
            <person name="Belcher M.S."/>
            <person name="Sechler A.J."/>
            <person name="Tancos M.A."/>
            <person name="Schroeder B.K."/>
            <person name="Murray T.D."/>
            <person name="Luster D.G."/>
            <person name="Schneider W.L."/>
            <person name="Rogers E."/>
            <person name="Andreote F.D."/>
            <person name="Grunwald N.J."/>
            <person name="Putnam M.L."/>
            <person name="Chang J.H."/>
        </authorList>
    </citation>
    <scope>NUCLEOTIDE SEQUENCE [LARGE SCALE GENOMIC DNA]</scope>
    <source>
        <strain evidence="3 4">DSM 15933</strain>
    </source>
</reference>
<organism evidence="3 4">
    <name type="scientific">Rathayibacter caricis DSM 15933</name>
    <dbReference type="NCBI Taxonomy" id="1328867"/>
    <lineage>
        <taxon>Bacteria</taxon>
        <taxon>Bacillati</taxon>
        <taxon>Actinomycetota</taxon>
        <taxon>Actinomycetes</taxon>
        <taxon>Micrococcales</taxon>
        <taxon>Microbacteriaceae</taxon>
        <taxon>Rathayibacter</taxon>
    </lineage>
</organism>
<protein>
    <submittedName>
        <fullName evidence="3">Alpha/beta hydrolase</fullName>
    </submittedName>
</protein>
<dbReference type="AlphaFoldDB" id="A0A2T4USE5"/>
<feature type="domain" description="Alpha/beta hydrolase fold-3" evidence="2">
    <location>
        <begin position="81"/>
        <end position="286"/>
    </location>
</feature>
<keyword evidence="4" id="KW-1185">Reference proteome</keyword>
<dbReference type="InterPro" id="IPR013094">
    <property type="entry name" value="AB_hydrolase_3"/>
</dbReference>
<comment type="caution">
    <text evidence="3">The sequence shown here is derived from an EMBL/GenBank/DDBJ whole genome shotgun (WGS) entry which is preliminary data.</text>
</comment>
<evidence type="ECO:0000313" key="4">
    <source>
        <dbReference type="Proteomes" id="UP000241085"/>
    </source>
</evidence>
<evidence type="ECO:0000313" key="3">
    <source>
        <dbReference type="EMBL" id="PTL72445.1"/>
    </source>
</evidence>
<dbReference type="PANTHER" id="PTHR48081:SF8">
    <property type="entry name" value="ALPHA_BETA HYDROLASE FOLD-3 DOMAIN-CONTAINING PROTEIN-RELATED"/>
    <property type="match status" value="1"/>
</dbReference>
<dbReference type="GO" id="GO:0016787">
    <property type="term" value="F:hydrolase activity"/>
    <property type="evidence" value="ECO:0007669"/>
    <property type="project" value="UniProtKB-KW"/>
</dbReference>
<sequence>MPLDPFLAPLVASLPPAPAEIDDFPAWREQELAGAEALASQLLEPAPEVLSARTVTLPVAGGEITLNVFHPLTAGPHGVHLYFHGGGWIGGTIHSRMVDILCRERAVGADCIVVAVDYRKAPEHPFPAALEDGYAALLWVAENIDELGGRADGITVGGGSAGANLAAGLALKARDENGPAIAFQLLEVPSLDFTFSSPSIRRFATGYGLTEKTLHLCRRLYLTDPADATNPYASPLLADDLTGLPPAYIMSSEYDLIVDDGERYAERLRAAGVPATFSLQLGHIHGSSAFTAVMESARDWRQETFDVLRVAHSTPVAG</sequence>
<gene>
    <name evidence="3" type="ORF">C1I63_06000</name>
</gene>
<accession>A0A2T4USE5</accession>
<dbReference type="SUPFAM" id="SSF53474">
    <property type="entry name" value="alpha/beta-Hydrolases"/>
    <property type="match status" value="1"/>
</dbReference>
<dbReference type="Pfam" id="PF07859">
    <property type="entry name" value="Abhydrolase_3"/>
    <property type="match status" value="1"/>
</dbReference>
<dbReference type="InterPro" id="IPR050300">
    <property type="entry name" value="GDXG_lipolytic_enzyme"/>
</dbReference>
<dbReference type="EMBL" id="PZPL01000001">
    <property type="protein sequence ID" value="PTL72445.1"/>
    <property type="molecule type" value="Genomic_DNA"/>
</dbReference>